<dbReference type="GO" id="GO:0009847">
    <property type="term" value="P:spore germination"/>
    <property type="evidence" value="ECO:0007669"/>
    <property type="project" value="InterPro"/>
</dbReference>
<dbReference type="GO" id="GO:0016020">
    <property type="term" value="C:membrane"/>
    <property type="evidence" value="ECO:0007669"/>
    <property type="project" value="InterPro"/>
</dbReference>
<reference evidence="2 3" key="1">
    <citation type="submission" date="2018-11" db="EMBL/GenBank/DDBJ databases">
        <title>Genome sequencing of Paenibacillus sp. KCOM 3021 (= ChDC PVNT-B20).</title>
        <authorList>
            <person name="Kook J.-K."/>
            <person name="Park S.-N."/>
            <person name="Lim Y.K."/>
        </authorList>
    </citation>
    <scope>NUCLEOTIDE SEQUENCE [LARGE SCALE GENOMIC DNA]</scope>
    <source>
        <strain evidence="2 3">KCOM 3021</strain>
    </source>
</reference>
<dbReference type="Proteomes" id="UP000267017">
    <property type="component" value="Unassembled WGS sequence"/>
</dbReference>
<keyword evidence="1" id="KW-0472">Membrane</keyword>
<protein>
    <recommendedName>
        <fullName evidence="4">Spore germination protein</fullName>
    </recommendedName>
</protein>
<dbReference type="AlphaFoldDB" id="A0A3P3U084"/>
<proteinExistence type="predicted"/>
<dbReference type="EMBL" id="RRCN01000001">
    <property type="protein sequence ID" value="RRJ62968.1"/>
    <property type="molecule type" value="Genomic_DNA"/>
</dbReference>
<dbReference type="InterPro" id="IPR004995">
    <property type="entry name" value="Spore_Ger"/>
</dbReference>
<gene>
    <name evidence="2" type="ORF">EHV15_08570</name>
</gene>
<name>A0A3P3U084_9BACL</name>
<evidence type="ECO:0000313" key="3">
    <source>
        <dbReference type="Proteomes" id="UP000267017"/>
    </source>
</evidence>
<keyword evidence="3" id="KW-1185">Reference proteome</keyword>
<evidence type="ECO:0000256" key="1">
    <source>
        <dbReference type="ARBA" id="ARBA00023136"/>
    </source>
</evidence>
<accession>A0A3P3U084</accession>
<dbReference type="Pfam" id="PF03323">
    <property type="entry name" value="GerA"/>
    <property type="match status" value="1"/>
</dbReference>
<evidence type="ECO:0008006" key="4">
    <source>
        <dbReference type="Google" id="ProtNLM"/>
    </source>
</evidence>
<evidence type="ECO:0000313" key="2">
    <source>
        <dbReference type="EMBL" id="RRJ62968.1"/>
    </source>
</evidence>
<comment type="caution">
    <text evidence="2">The sequence shown here is derived from an EMBL/GenBank/DDBJ whole genome shotgun (WGS) entry which is preliminary data.</text>
</comment>
<sequence>MLLTLEILKEASMRMPTKSSQTLGIVGGIVIGQAAVEAGIASNVMVIVIAISAMPPFSFPII</sequence>
<organism evidence="2 3">
    <name type="scientific">Paenibacillus oralis</name>
    <dbReference type="NCBI Taxonomy" id="2490856"/>
    <lineage>
        <taxon>Bacteria</taxon>
        <taxon>Bacillati</taxon>
        <taxon>Bacillota</taxon>
        <taxon>Bacilli</taxon>
        <taxon>Bacillales</taxon>
        <taxon>Paenibacillaceae</taxon>
        <taxon>Paenibacillus</taxon>
    </lineage>
</organism>